<name>A0A183HE04_9BILA</name>
<dbReference type="WBParaSite" id="OFLC_0000571501-mRNA-1">
    <property type="protein sequence ID" value="OFLC_0000571501-mRNA-1"/>
    <property type="gene ID" value="OFLC_0000571501"/>
</dbReference>
<evidence type="ECO:0000313" key="3">
    <source>
        <dbReference type="WBParaSite" id="OFLC_0000571501-mRNA-1"/>
    </source>
</evidence>
<keyword evidence="2" id="KW-1185">Reference proteome</keyword>
<proteinExistence type="predicted"/>
<evidence type="ECO:0000313" key="1">
    <source>
        <dbReference type="EMBL" id="VDO44079.1"/>
    </source>
</evidence>
<dbReference type="EMBL" id="UZAJ01005062">
    <property type="protein sequence ID" value="VDO44079.1"/>
    <property type="molecule type" value="Genomic_DNA"/>
</dbReference>
<organism evidence="3">
    <name type="scientific">Onchocerca flexuosa</name>
    <dbReference type="NCBI Taxonomy" id="387005"/>
    <lineage>
        <taxon>Eukaryota</taxon>
        <taxon>Metazoa</taxon>
        <taxon>Ecdysozoa</taxon>
        <taxon>Nematoda</taxon>
        <taxon>Chromadorea</taxon>
        <taxon>Rhabditida</taxon>
        <taxon>Spirurina</taxon>
        <taxon>Spiruromorpha</taxon>
        <taxon>Filarioidea</taxon>
        <taxon>Onchocercidae</taxon>
        <taxon>Onchocerca</taxon>
    </lineage>
</organism>
<accession>A0A183HE04</accession>
<evidence type="ECO:0000313" key="2">
    <source>
        <dbReference type="Proteomes" id="UP000267606"/>
    </source>
</evidence>
<protein>
    <submittedName>
        <fullName evidence="1 3">Uncharacterized protein</fullName>
    </submittedName>
</protein>
<dbReference type="Proteomes" id="UP000267606">
    <property type="component" value="Unassembled WGS sequence"/>
</dbReference>
<reference evidence="1 2" key="2">
    <citation type="submission" date="2018-11" db="EMBL/GenBank/DDBJ databases">
        <authorList>
            <consortium name="Pathogen Informatics"/>
        </authorList>
    </citation>
    <scope>NUCLEOTIDE SEQUENCE [LARGE SCALE GENOMIC DNA]</scope>
</reference>
<sequence>MSKHPISSVMNQIHKLFEYAHVSVIVVTLVQVIMKQLVSLSLLPLFLYFSSRNCFRIRLLCILILIFLMK</sequence>
<gene>
    <name evidence="1" type="ORF">OFLC_LOCUS5716</name>
</gene>
<reference evidence="3" key="1">
    <citation type="submission" date="2016-06" db="UniProtKB">
        <authorList>
            <consortium name="WormBaseParasite"/>
        </authorList>
    </citation>
    <scope>IDENTIFICATION</scope>
</reference>
<dbReference type="AlphaFoldDB" id="A0A183HE04"/>